<dbReference type="RefSeq" id="WP_066769322.1">
    <property type="nucleotide sequence ID" value="NZ_CP013244.1"/>
</dbReference>
<dbReference type="STRING" id="1759059.ATE48_06800"/>
<keyword evidence="3" id="KW-0645">Protease</keyword>
<dbReference type="GO" id="GO:0006508">
    <property type="term" value="P:proteolysis"/>
    <property type="evidence" value="ECO:0007669"/>
    <property type="project" value="UniProtKB-KW"/>
</dbReference>
<keyword evidence="1" id="KW-1133">Transmembrane helix</keyword>
<sequence length="305" mass="32705">MKPTSLFSPEPAKGWLPWGALAPFLLVLFVAAPVILTDDPFERWGLLTDRGDPIGRLGLYVFLLIPFTMTAALVFAWVLFVERRSLVTIGLAPHAGAAFFLRGLCIGVATIGAVVAGIWAIGGYEVDGFGRAFASPRDLIAIAILLACFMLQASVEEIIFRGWLMSVLARRFNVIVAILVTCLVFTALHYGPGQKLSVMAASFLFSAFACVWAIKAGNIWGVMGWHAGWNWFLATAFELPVTGIDAGVSALVVKLIPQASDFITGGAEGPEASVICLVFFAGAIAMLIWRLRTRASPAQSSSNPV</sequence>
<feature type="transmembrane region" description="Helical" evidence="1">
    <location>
        <begin position="139"/>
        <end position="160"/>
    </location>
</feature>
<feature type="transmembrane region" description="Helical" evidence="1">
    <location>
        <begin position="15"/>
        <end position="37"/>
    </location>
</feature>
<protein>
    <submittedName>
        <fullName evidence="3">Metal-dependent membrane protease</fullName>
    </submittedName>
</protein>
<dbReference type="InParanoid" id="A0A1B1AGG5"/>
<feature type="domain" description="CAAX prenyl protease 2/Lysostaphin resistance protein A-like" evidence="2">
    <location>
        <begin position="142"/>
        <end position="232"/>
    </location>
</feature>
<dbReference type="GO" id="GO:0080120">
    <property type="term" value="P:CAAX-box protein maturation"/>
    <property type="evidence" value="ECO:0007669"/>
    <property type="project" value="UniProtKB-ARBA"/>
</dbReference>
<name>A0A1B1AGG5_9PROT</name>
<keyword evidence="1" id="KW-0472">Membrane</keyword>
<evidence type="ECO:0000313" key="4">
    <source>
        <dbReference type="Proteomes" id="UP000092498"/>
    </source>
</evidence>
<proteinExistence type="predicted"/>
<evidence type="ECO:0000259" key="2">
    <source>
        <dbReference type="Pfam" id="PF02517"/>
    </source>
</evidence>
<dbReference type="PANTHER" id="PTHR39430">
    <property type="entry name" value="MEMBRANE-ASSOCIATED PROTEASE-RELATED"/>
    <property type="match status" value="1"/>
</dbReference>
<keyword evidence="4" id="KW-1185">Reference proteome</keyword>
<dbReference type="PANTHER" id="PTHR39430:SF1">
    <property type="entry name" value="PROTEASE"/>
    <property type="match status" value="1"/>
</dbReference>
<feature type="transmembrane region" description="Helical" evidence="1">
    <location>
        <begin position="57"/>
        <end position="79"/>
    </location>
</feature>
<reference evidence="3 4" key="1">
    <citation type="submission" date="2015-11" db="EMBL/GenBank/DDBJ databases">
        <title>Whole-Genome Sequence of Candidatus Oderbacter manganicum from the National Park Lower Oder Valley, Germany.</title>
        <authorList>
            <person name="Braun B."/>
            <person name="Liere K."/>
            <person name="Szewzyk U."/>
        </authorList>
    </citation>
    <scope>NUCLEOTIDE SEQUENCE [LARGE SCALE GENOMIC DNA]</scope>
    <source>
        <strain evidence="3 4">OTSz_A_272</strain>
    </source>
</reference>
<dbReference type="GO" id="GO:0004175">
    <property type="term" value="F:endopeptidase activity"/>
    <property type="evidence" value="ECO:0007669"/>
    <property type="project" value="UniProtKB-ARBA"/>
</dbReference>
<organism evidence="3 4">
    <name type="scientific">Candidatus Viadribacter manganicus</name>
    <dbReference type="NCBI Taxonomy" id="1759059"/>
    <lineage>
        <taxon>Bacteria</taxon>
        <taxon>Pseudomonadati</taxon>
        <taxon>Pseudomonadota</taxon>
        <taxon>Alphaproteobacteria</taxon>
        <taxon>Hyphomonadales</taxon>
        <taxon>Hyphomonadaceae</taxon>
        <taxon>Candidatus Viadribacter</taxon>
    </lineage>
</organism>
<dbReference type="InterPro" id="IPR003675">
    <property type="entry name" value="Rce1/LyrA-like_dom"/>
</dbReference>
<feature type="transmembrane region" description="Helical" evidence="1">
    <location>
        <begin position="99"/>
        <end position="119"/>
    </location>
</feature>
<dbReference type="Proteomes" id="UP000092498">
    <property type="component" value="Chromosome"/>
</dbReference>
<gene>
    <name evidence="3" type="ORF">ATE48_06800</name>
</gene>
<feature type="transmembrane region" description="Helical" evidence="1">
    <location>
        <begin position="196"/>
        <end position="217"/>
    </location>
</feature>
<evidence type="ECO:0000256" key="1">
    <source>
        <dbReference type="SAM" id="Phobius"/>
    </source>
</evidence>
<dbReference type="KEGG" id="cbot:ATE48_06800"/>
<evidence type="ECO:0000313" key="3">
    <source>
        <dbReference type="EMBL" id="ANP45648.1"/>
    </source>
</evidence>
<keyword evidence="3" id="KW-0378">Hydrolase</keyword>
<feature type="transmembrane region" description="Helical" evidence="1">
    <location>
        <begin position="172"/>
        <end position="190"/>
    </location>
</feature>
<keyword evidence="1" id="KW-0812">Transmembrane</keyword>
<feature type="transmembrane region" description="Helical" evidence="1">
    <location>
        <begin position="272"/>
        <end position="291"/>
    </location>
</feature>
<dbReference type="Pfam" id="PF02517">
    <property type="entry name" value="Rce1-like"/>
    <property type="match status" value="1"/>
</dbReference>
<accession>A0A1B1AGG5</accession>
<dbReference type="EMBL" id="CP013244">
    <property type="protein sequence ID" value="ANP45648.1"/>
    <property type="molecule type" value="Genomic_DNA"/>
</dbReference>
<dbReference type="AlphaFoldDB" id="A0A1B1AGG5"/>
<dbReference type="OrthoDB" id="193898at2"/>